<dbReference type="Pfam" id="PF00535">
    <property type="entry name" value="Glycos_transf_2"/>
    <property type="match status" value="1"/>
</dbReference>
<dbReference type="PANTHER" id="PTHR48090:SF7">
    <property type="entry name" value="RFBJ PROTEIN"/>
    <property type="match status" value="1"/>
</dbReference>
<gene>
    <name evidence="2" type="ORF">UFOPK3522_01464</name>
</gene>
<dbReference type="SUPFAM" id="SSF53448">
    <property type="entry name" value="Nucleotide-diphospho-sugar transferases"/>
    <property type="match status" value="1"/>
</dbReference>
<sequence length="231" mass="24274">MERTRLAVVIAAYNEGDRIADTVTALTAAFPGAKIFVADDGSSDDTAARAAQAGAEVISSGKLIGKGGAATLGAQAALLTEPELVLLCDGDLAGSAAALGALLEAVERGEGEVAVARFARKVGGGFGFAVGFARWAINDLVGVEMAAPISGQRAIRADVLAQVLPFAPRFGMEVGMTVDATRAGYSVIEVEVDLEHRATGRSWRGFAHRFRQLLDFVAVWLSRRLRNRFAR</sequence>
<dbReference type="InterPro" id="IPR029044">
    <property type="entry name" value="Nucleotide-diphossugar_trans"/>
</dbReference>
<organism evidence="2">
    <name type="scientific">freshwater metagenome</name>
    <dbReference type="NCBI Taxonomy" id="449393"/>
    <lineage>
        <taxon>unclassified sequences</taxon>
        <taxon>metagenomes</taxon>
        <taxon>ecological metagenomes</taxon>
    </lineage>
</organism>
<dbReference type="EMBL" id="CAESAO010000166">
    <property type="protein sequence ID" value="CAB4346746.1"/>
    <property type="molecule type" value="Genomic_DNA"/>
</dbReference>
<evidence type="ECO:0000313" key="2">
    <source>
        <dbReference type="EMBL" id="CAB4346746.1"/>
    </source>
</evidence>
<dbReference type="PANTHER" id="PTHR48090">
    <property type="entry name" value="UNDECAPRENYL-PHOSPHATE 4-DEOXY-4-FORMAMIDO-L-ARABINOSE TRANSFERASE-RELATED"/>
    <property type="match status" value="1"/>
</dbReference>
<proteinExistence type="predicted"/>
<name>A0A6J5ZZT7_9ZZZZ</name>
<dbReference type="InterPro" id="IPR001173">
    <property type="entry name" value="Glyco_trans_2-like"/>
</dbReference>
<dbReference type="AlphaFoldDB" id="A0A6J5ZZT7"/>
<accession>A0A6J5ZZT7</accession>
<dbReference type="Gene3D" id="3.90.550.10">
    <property type="entry name" value="Spore Coat Polysaccharide Biosynthesis Protein SpsA, Chain A"/>
    <property type="match status" value="1"/>
</dbReference>
<reference evidence="2" key="1">
    <citation type="submission" date="2020-05" db="EMBL/GenBank/DDBJ databases">
        <authorList>
            <person name="Chiriac C."/>
            <person name="Salcher M."/>
            <person name="Ghai R."/>
            <person name="Kavagutti S V."/>
        </authorList>
    </citation>
    <scope>NUCLEOTIDE SEQUENCE</scope>
</reference>
<dbReference type="InterPro" id="IPR050256">
    <property type="entry name" value="Glycosyltransferase_2"/>
</dbReference>
<protein>
    <submittedName>
        <fullName evidence="2">Unannotated protein</fullName>
    </submittedName>
</protein>
<evidence type="ECO:0000259" key="1">
    <source>
        <dbReference type="Pfam" id="PF00535"/>
    </source>
</evidence>
<feature type="domain" description="Glycosyltransferase 2-like" evidence="1">
    <location>
        <begin position="8"/>
        <end position="124"/>
    </location>
</feature>